<dbReference type="EMBL" id="CM046398">
    <property type="protein sequence ID" value="KAI8530059.1"/>
    <property type="molecule type" value="Genomic_DNA"/>
</dbReference>
<evidence type="ECO:0000313" key="2">
    <source>
        <dbReference type="Proteomes" id="UP001062846"/>
    </source>
</evidence>
<organism evidence="1 2">
    <name type="scientific">Rhododendron molle</name>
    <name type="common">Chinese azalea</name>
    <name type="synonym">Azalea mollis</name>
    <dbReference type="NCBI Taxonomy" id="49168"/>
    <lineage>
        <taxon>Eukaryota</taxon>
        <taxon>Viridiplantae</taxon>
        <taxon>Streptophyta</taxon>
        <taxon>Embryophyta</taxon>
        <taxon>Tracheophyta</taxon>
        <taxon>Spermatophyta</taxon>
        <taxon>Magnoliopsida</taxon>
        <taxon>eudicotyledons</taxon>
        <taxon>Gunneridae</taxon>
        <taxon>Pentapetalae</taxon>
        <taxon>asterids</taxon>
        <taxon>Ericales</taxon>
        <taxon>Ericaceae</taxon>
        <taxon>Ericoideae</taxon>
        <taxon>Rhodoreae</taxon>
        <taxon>Rhododendron</taxon>
    </lineage>
</organism>
<reference evidence="1" key="1">
    <citation type="submission" date="2022-02" db="EMBL/GenBank/DDBJ databases">
        <title>Plant Genome Project.</title>
        <authorList>
            <person name="Zhang R.-G."/>
        </authorList>
    </citation>
    <scope>NUCLEOTIDE SEQUENCE</scope>
    <source>
        <strain evidence="1">AT1</strain>
    </source>
</reference>
<name>A0ACC0LNX5_RHOML</name>
<proteinExistence type="predicted"/>
<evidence type="ECO:0000313" key="1">
    <source>
        <dbReference type="EMBL" id="KAI8530059.1"/>
    </source>
</evidence>
<gene>
    <name evidence="1" type="ORF">RHMOL_Rhmol11G0025400</name>
</gene>
<keyword evidence="2" id="KW-1185">Reference proteome</keyword>
<accession>A0ACC0LNX5</accession>
<dbReference type="Proteomes" id="UP001062846">
    <property type="component" value="Chromosome 11"/>
</dbReference>
<comment type="caution">
    <text evidence="1">The sequence shown here is derived from an EMBL/GenBank/DDBJ whole genome shotgun (WGS) entry which is preliminary data.</text>
</comment>
<sequence length="133" mass="15151">MEEFQKLMEADDDDLLEEGSEQEDLIKDTTPSPQKSATFGESLAAIQFRSVPINYQYQQPFKAETNNVEADLSKEYLWPMKVEDSEIKSTGVGVNESQFLTYVKEGLQELSKDFTRPNIISRPAEKKPQVLNV</sequence>
<protein>
    <submittedName>
        <fullName evidence="1">Uncharacterized protein</fullName>
    </submittedName>
</protein>